<name>A0A7W9J217_9ACTN</name>
<dbReference type="EMBL" id="JACHMY010000001">
    <property type="protein sequence ID" value="MBB5834201.1"/>
    <property type="molecule type" value="Genomic_DNA"/>
</dbReference>
<reference evidence="1 2" key="1">
    <citation type="submission" date="2020-08" db="EMBL/GenBank/DDBJ databases">
        <title>Sequencing the genomes of 1000 actinobacteria strains.</title>
        <authorList>
            <person name="Klenk H.-P."/>
        </authorList>
    </citation>
    <scope>NUCLEOTIDE SEQUENCE [LARGE SCALE GENOMIC DNA]</scope>
    <source>
        <strain evidence="1 2">DSM 28967</strain>
    </source>
</reference>
<proteinExistence type="predicted"/>
<dbReference type="Proteomes" id="UP000549971">
    <property type="component" value="Unassembled WGS sequence"/>
</dbReference>
<gene>
    <name evidence="1" type="ORF">HDA39_000935</name>
</gene>
<comment type="caution">
    <text evidence="1">The sequence shown here is derived from an EMBL/GenBank/DDBJ whole genome shotgun (WGS) entry which is preliminary data.</text>
</comment>
<accession>A0A7W9J217</accession>
<keyword evidence="2" id="KW-1185">Reference proteome</keyword>
<evidence type="ECO:0000313" key="1">
    <source>
        <dbReference type="EMBL" id="MBB5834201.1"/>
    </source>
</evidence>
<organism evidence="1 2">
    <name type="scientific">Kribbella italica</name>
    <dbReference type="NCBI Taxonomy" id="1540520"/>
    <lineage>
        <taxon>Bacteria</taxon>
        <taxon>Bacillati</taxon>
        <taxon>Actinomycetota</taxon>
        <taxon>Actinomycetes</taxon>
        <taxon>Propionibacteriales</taxon>
        <taxon>Kribbellaceae</taxon>
        <taxon>Kribbella</taxon>
    </lineage>
</organism>
<sequence>MRIQAITVIPGPVPGRCGLHHWLSQTSVRAGLRTGD</sequence>
<evidence type="ECO:0000313" key="2">
    <source>
        <dbReference type="Proteomes" id="UP000549971"/>
    </source>
</evidence>
<dbReference type="AlphaFoldDB" id="A0A7W9J217"/>
<protein>
    <submittedName>
        <fullName evidence="1">Uncharacterized protein</fullName>
    </submittedName>
</protein>